<dbReference type="SUPFAM" id="SSF51182">
    <property type="entry name" value="RmlC-like cupins"/>
    <property type="match status" value="1"/>
</dbReference>
<dbReference type="OrthoDB" id="9791637at2"/>
<dbReference type="InterPro" id="IPR014710">
    <property type="entry name" value="RmlC-like_jellyroll"/>
</dbReference>
<accession>A0A4R4WWU0</accession>
<evidence type="ECO:0000259" key="1">
    <source>
        <dbReference type="Pfam" id="PF07883"/>
    </source>
</evidence>
<dbReference type="Pfam" id="PF07883">
    <property type="entry name" value="Cupin_2"/>
    <property type="match status" value="1"/>
</dbReference>
<dbReference type="InterPro" id="IPR013096">
    <property type="entry name" value="Cupin_2"/>
</dbReference>
<dbReference type="PANTHER" id="PTHR36440:SF1">
    <property type="entry name" value="PUTATIVE (AFU_ORTHOLOGUE AFUA_8G07350)-RELATED"/>
    <property type="match status" value="1"/>
</dbReference>
<sequence length="165" mass="17332">MTDRITPISRAAISSQDTQTALWFLGVLAQVRISGEQTGGAFSVTDNLARRGNASPIHVHDGEDETFIVLDGELRVVVGDDEHTAGPGTAAVLPRRVPHAYQVTSPTARFLSLHMPAGFEDFAAEVGRPALARTLPPEPAAPPDLAALTRTAAGHGISILGPLAR</sequence>
<dbReference type="PANTHER" id="PTHR36440">
    <property type="entry name" value="PUTATIVE (AFU_ORTHOLOGUE AFUA_8G07350)-RELATED"/>
    <property type="match status" value="1"/>
</dbReference>
<organism evidence="2 3">
    <name type="scientific">Kribbella turkmenica</name>
    <dbReference type="NCBI Taxonomy" id="2530375"/>
    <lineage>
        <taxon>Bacteria</taxon>
        <taxon>Bacillati</taxon>
        <taxon>Actinomycetota</taxon>
        <taxon>Actinomycetes</taxon>
        <taxon>Propionibacteriales</taxon>
        <taxon>Kribbellaceae</taxon>
        <taxon>Kribbella</taxon>
    </lineage>
</organism>
<gene>
    <name evidence="2" type="ORF">E1218_19745</name>
</gene>
<comment type="caution">
    <text evidence="2">The sequence shown here is derived from an EMBL/GenBank/DDBJ whole genome shotgun (WGS) entry which is preliminary data.</text>
</comment>
<proteinExistence type="predicted"/>
<dbReference type="EMBL" id="SMKR01000084">
    <property type="protein sequence ID" value="TDD22190.1"/>
    <property type="molecule type" value="Genomic_DNA"/>
</dbReference>
<name>A0A4R4WWU0_9ACTN</name>
<keyword evidence="3" id="KW-1185">Reference proteome</keyword>
<dbReference type="Gene3D" id="2.60.120.10">
    <property type="entry name" value="Jelly Rolls"/>
    <property type="match status" value="1"/>
</dbReference>
<evidence type="ECO:0000313" key="3">
    <source>
        <dbReference type="Proteomes" id="UP000295172"/>
    </source>
</evidence>
<dbReference type="AlphaFoldDB" id="A0A4R4WWU0"/>
<dbReference type="Proteomes" id="UP000295172">
    <property type="component" value="Unassembled WGS sequence"/>
</dbReference>
<protein>
    <submittedName>
        <fullName evidence="2">Cupin domain-containing protein</fullName>
    </submittedName>
</protein>
<dbReference type="InterPro" id="IPR011051">
    <property type="entry name" value="RmlC_Cupin_sf"/>
</dbReference>
<reference evidence="2 3" key="1">
    <citation type="submission" date="2019-02" db="EMBL/GenBank/DDBJ databases">
        <title>Draft genome sequences of novel Actinobacteria.</title>
        <authorList>
            <person name="Sahin N."/>
            <person name="Ay H."/>
            <person name="Saygin H."/>
        </authorList>
    </citation>
    <scope>NUCLEOTIDE SEQUENCE [LARGE SCALE GENOMIC DNA]</scope>
    <source>
        <strain evidence="2 3">16K104</strain>
    </source>
</reference>
<dbReference type="RefSeq" id="WP_132322259.1">
    <property type="nucleotide sequence ID" value="NZ_SMKR01000084.1"/>
</dbReference>
<feature type="domain" description="Cupin type-2" evidence="1">
    <location>
        <begin position="52"/>
        <end position="109"/>
    </location>
</feature>
<dbReference type="InterPro" id="IPR053146">
    <property type="entry name" value="QDO-like"/>
</dbReference>
<evidence type="ECO:0000313" key="2">
    <source>
        <dbReference type="EMBL" id="TDD22190.1"/>
    </source>
</evidence>